<evidence type="ECO:0000259" key="1">
    <source>
        <dbReference type="Pfam" id="PF13320"/>
    </source>
</evidence>
<dbReference type="RefSeq" id="WP_129650809.1">
    <property type="nucleotide sequence ID" value="NZ_JBBMFL010000001.1"/>
</dbReference>
<dbReference type="InterPro" id="IPR053850">
    <property type="entry name" value="Glyco_hydro_123_N_2"/>
</dbReference>
<keyword evidence="4" id="KW-1185">Reference proteome</keyword>
<comment type="caution">
    <text evidence="3">The sequence shown here is derived from an EMBL/GenBank/DDBJ whole genome shotgun (WGS) entry which is preliminary data.</text>
</comment>
<feature type="domain" description="Glycoside hydrolase 123 N-terminal" evidence="2">
    <location>
        <begin position="62"/>
        <end position="170"/>
    </location>
</feature>
<dbReference type="Pfam" id="PF13320">
    <property type="entry name" value="GH123_cat"/>
    <property type="match status" value="1"/>
</dbReference>
<dbReference type="Pfam" id="PF22680">
    <property type="entry name" value="Glyco_hydro_123_N_2"/>
    <property type="match status" value="1"/>
</dbReference>
<accession>A0ABV1GT47</accession>
<dbReference type="EMBL" id="JBBMFL010000001">
    <property type="protein sequence ID" value="MEQ2543571.1"/>
    <property type="molecule type" value="Genomic_DNA"/>
</dbReference>
<dbReference type="GO" id="GO:0016787">
    <property type="term" value="F:hydrolase activity"/>
    <property type="evidence" value="ECO:0007669"/>
    <property type="project" value="UniProtKB-KW"/>
</dbReference>
<dbReference type="InterPro" id="IPR025150">
    <property type="entry name" value="GH123_cat"/>
</dbReference>
<reference evidence="3 4" key="1">
    <citation type="submission" date="2024-03" db="EMBL/GenBank/DDBJ databases">
        <title>Human intestinal bacterial collection.</title>
        <authorList>
            <person name="Pauvert C."/>
            <person name="Hitch T.C.A."/>
            <person name="Clavel T."/>
        </authorList>
    </citation>
    <scope>NUCLEOTIDE SEQUENCE [LARGE SCALE GENOMIC DNA]</scope>
    <source>
        <strain evidence="3 4">CLA-KB-H122</strain>
    </source>
</reference>
<dbReference type="Proteomes" id="UP001460202">
    <property type="component" value="Unassembled WGS sequence"/>
</dbReference>
<keyword evidence="3" id="KW-0378">Hydrolase</keyword>
<feature type="domain" description="Glycoside hydrolase 123 catalytic" evidence="1">
    <location>
        <begin position="223"/>
        <end position="528"/>
    </location>
</feature>
<protein>
    <submittedName>
        <fullName evidence="3">Glycoside hydrolase domain-containing protein</fullName>
    </submittedName>
</protein>
<sequence>MNIFPLRLLVNRTIRTLCPALLLLPIACNESGLTIRVIDPLTNVLPGIVCPPAGDDTVRVARGENAVLQFVISADDSVAAMNPVLRSLKTKQGASLDKAVLGWVRNVQASHAYVPAAPDALQSPSGEYPDPILTDTTVSIAAGGTASLWLDIPIPADAEAGLYEGSVRISGLKNGKRIVADRQFTIQVYPVTLPKQSLLVTNWYFPDKFSFMNDNEYVEDDSPAYWECMRQLVETASAYGQNVWLLYETGTPVPTADGKGLTFDFSRMDKTIEFLLRHADVRLIEANHFAKRSHNGWTDPFWANVPVPDGEGSYVYQRLPYDDPRVQQYIAAYFPALQEHLRSKTINDGSGRSWLDIYTQHIADEPLDENKTSWEGLAHQVKQAAPDIRIIEAYRSSSYDPALIDILVPQLDEFAWEIYRTMPAGHSCWFYTCMYPRGNFANRYVTLPLIKTRLLHWINYKYGSPGYLHWGFNAWGANGDPFGDVSAPANDWPGGDSHIVYPGYRKLYPSIRLTAMRDGIRDYDLLKMVEARDSIRAQAFVNAIIFDFDRYDTSVSRFRQIRREILDFLEDMH</sequence>
<evidence type="ECO:0000313" key="3">
    <source>
        <dbReference type="EMBL" id="MEQ2543571.1"/>
    </source>
</evidence>
<gene>
    <name evidence="3" type="ORF">WMO46_01215</name>
</gene>
<organism evidence="3 4">
    <name type="scientific">Alistipes intestinihominis</name>
    <dbReference type="NCBI Taxonomy" id="3133172"/>
    <lineage>
        <taxon>Bacteria</taxon>
        <taxon>Pseudomonadati</taxon>
        <taxon>Bacteroidota</taxon>
        <taxon>Bacteroidia</taxon>
        <taxon>Bacteroidales</taxon>
        <taxon>Rikenellaceae</taxon>
        <taxon>Alistipes</taxon>
    </lineage>
</organism>
<name>A0ABV1GT47_9BACT</name>
<proteinExistence type="predicted"/>
<evidence type="ECO:0000313" key="4">
    <source>
        <dbReference type="Proteomes" id="UP001460202"/>
    </source>
</evidence>
<dbReference type="GeneID" id="78179511"/>
<evidence type="ECO:0000259" key="2">
    <source>
        <dbReference type="Pfam" id="PF22680"/>
    </source>
</evidence>